<dbReference type="STRING" id="797419.SAMN05216556_11422"/>
<organism evidence="2 3">
    <name type="scientific">Aequorivita viscosa</name>
    <dbReference type="NCBI Taxonomy" id="797419"/>
    <lineage>
        <taxon>Bacteria</taxon>
        <taxon>Pseudomonadati</taxon>
        <taxon>Bacteroidota</taxon>
        <taxon>Flavobacteriia</taxon>
        <taxon>Flavobacteriales</taxon>
        <taxon>Flavobacteriaceae</taxon>
        <taxon>Aequorivita</taxon>
    </lineage>
</organism>
<dbReference type="AlphaFoldDB" id="A0A1M6I7R5"/>
<protein>
    <recommendedName>
        <fullName evidence="4">TonB protein C-terminal</fullName>
    </recommendedName>
</protein>
<dbReference type="OrthoDB" id="883593at2"/>
<dbReference type="RefSeq" id="WP_073218389.1">
    <property type="nucleotide sequence ID" value="NZ_FNNS01000014.1"/>
</dbReference>
<evidence type="ECO:0000256" key="1">
    <source>
        <dbReference type="SAM" id="Phobius"/>
    </source>
</evidence>
<keyword evidence="1" id="KW-0472">Membrane</keyword>
<feature type="transmembrane region" description="Helical" evidence="1">
    <location>
        <begin position="6"/>
        <end position="28"/>
    </location>
</feature>
<keyword evidence="1" id="KW-1133">Transmembrane helix</keyword>
<keyword evidence="1" id="KW-0812">Transmembrane</keyword>
<dbReference type="Proteomes" id="UP000184172">
    <property type="component" value="Unassembled WGS sequence"/>
</dbReference>
<keyword evidence="3" id="KW-1185">Reference proteome</keyword>
<dbReference type="EMBL" id="FQYV01000013">
    <property type="protein sequence ID" value="SHJ30507.1"/>
    <property type="molecule type" value="Genomic_DNA"/>
</dbReference>
<evidence type="ECO:0000313" key="3">
    <source>
        <dbReference type="Proteomes" id="UP000184172"/>
    </source>
</evidence>
<evidence type="ECO:0000313" key="2">
    <source>
        <dbReference type="EMBL" id="SHJ30507.1"/>
    </source>
</evidence>
<gene>
    <name evidence="2" type="ORF">SAMN04487908_11355</name>
</gene>
<name>A0A1M6I7R5_9FLAO</name>
<accession>A0A1M6I7R5</accession>
<reference evidence="3" key="1">
    <citation type="submission" date="2016-11" db="EMBL/GenBank/DDBJ databases">
        <authorList>
            <person name="Varghese N."/>
            <person name="Submissions S."/>
        </authorList>
    </citation>
    <scope>NUCLEOTIDE SEQUENCE [LARGE SCALE GENOMIC DNA]</scope>
    <source>
        <strain evidence="3">DSM 26349</strain>
    </source>
</reference>
<evidence type="ECO:0008006" key="4">
    <source>
        <dbReference type="Google" id="ProtNLM"/>
    </source>
</evidence>
<sequence length="187" mass="21685">MNWNNFLKVTIITFWVLLMVLGGLIGYINYIHYERIGKYPINTAKYPHDVGYINPKTAAFSEGFARCDTTLKPQGYYHSERNIFKDGKYQFRKTISKKYENNGYTDSGFLNLRFLVNCNGDVGNVEINELNSDYQQTDLNNELVDQLVNLSIAKENWTPKEIGGKTYDSYMYLIFKIENGEVLEILP</sequence>
<proteinExistence type="predicted"/>